<keyword evidence="2" id="KW-1185">Reference proteome</keyword>
<protein>
    <submittedName>
        <fullName evidence="1">Genomic scaffold, ProqFM164S03</fullName>
    </submittedName>
</protein>
<gene>
    <name evidence="1" type="ORF">PROQFM164_S03g001718</name>
</gene>
<evidence type="ECO:0000313" key="1">
    <source>
        <dbReference type="EMBL" id="CDM34991.1"/>
    </source>
</evidence>
<organism evidence="1 2">
    <name type="scientific">Penicillium roqueforti (strain FM164)</name>
    <dbReference type="NCBI Taxonomy" id="1365484"/>
    <lineage>
        <taxon>Eukaryota</taxon>
        <taxon>Fungi</taxon>
        <taxon>Dikarya</taxon>
        <taxon>Ascomycota</taxon>
        <taxon>Pezizomycotina</taxon>
        <taxon>Eurotiomycetes</taxon>
        <taxon>Eurotiomycetidae</taxon>
        <taxon>Eurotiales</taxon>
        <taxon>Aspergillaceae</taxon>
        <taxon>Penicillium</taxon>
    </lineage>
</organism>
<proteinExistence type="predicted"/>
<dbReference type="AlphaFoldDB" id="W6QG95"/>
<dbReference type="EMBL" id="HG792017">
    <property type="protein sequence ID" value="CDM34991.1"/>
    <property type="molecule type" value="Genomic_DNA"/>
</dbReference>
<name>W6QG95_PENRF</name>
<reference evidence="1" key="1">
    <citation type="journal article" date="2014" name="Nat. Commun.">
        <title>Multiple recent horizontal transfers of a large genomic region in cheese making fungi.</title>
        <authorList>
            <person name="Cheeseman K."/>
            <person name="Ropars J."/>
            <person name="Renault P."/>
            <person name="Dupont J."/>
            <person name="Gouzy J."/>
            <person name="Branca A."/>
            <person name="Abraham A.L."/>
            <person name="Ceppi M."/>
            <person name="Conseiller E."/>
            <person name="Debuchy R."/>
            <person name="Malagnac F."/>
            <person name="Goarin A."/>
            <person name="Silar P."/>
            <person name="Lacoste S."/>
            <person name="Sallet E."/>
            <person name="Bensimon A."/>
            <person name="Giraud T."/>
            <person name="Brygoo Y."/>
        </authorList>
    </citation>
    <scope>NUCLEOTIDE SEQUENCE [LARGE SCALE GENOMIC DNA]</scope>
    <source>
        <strain evidence="1">FM164</strain>
    </source>
</reference>
<sequence length="86" mass="10086">MSTHQEYNVPTMRERRFAVEWAVETRLEADCLKRDDKRCVVTKRFDELSRKKGDRTTLAAYTDSSGILRFQNKSSERSKDQRSIVG</sequence>
<accession>W6QG95</accession>
<dbReference type="Proteomes" id="UP000030686">
    <property type="component" value="Unassembled WGS sequence"/>
</dbReference>
<evidence type="ECO:0000313" key="2">
    <source>
        <dbReference type="Proteomes" id="UP000030686"/>
    </source>
</evidence>
<dbReference type="OrthoDB" id="2104739at2759"/>